<feature type="domain" description="HTH cro/C1-type" evidence="1">
    <location>
        <begin position="17"/>
        <end position="71"/>
    </location>
</feature>
<name>A0A212JMQ2_9DELT</name>
<dbReference type="Gene3D" id="1.10.260.40">
    <property type="entry name" value="lambda repressor-like DNA-binding domains"/>
    <property type="match status" value="1"/>
</dbReference>
<dbReference type="PROSITE" id="PS50943">
    <property type="entry name" value="HTH_CROC1"/>
    <property type="match status" value="1"/>
</dbReference>
<dbReference type="GO" id="GO:0003677">
    <property type="term" value="F:DNA binding"/>
    <property type="evidence" value="ECO:0007669"/>
    <property type="project" value="InterPro"/>
</dbReference>
<proteinExistence type="predicted"/>
<dbReference type="SUPFAM" id="SSF47413">
    <property type="entry name" value="lambda repressor-like DNA-binding domains"/>
    <property type="match status" value="1"/>
</dbReference>
<evidence type="ECO:0000259" key="1">
    <source>
        <dbReference type="PROSITE" id="PS50943"/>
    </source>
</evidence>
<dbReference type="InterPro" id="IPR001387">
    <property type="entry name" value="Cro/C1-type_HTH"/>
</dbReference>
<evidence type="ECO:0000313" key="2">
    <source>
        <dbReference type="EMBL" id="SBW00716.1"/>
    </source>
</evidence>
<organism evidence="2">
    <name type="scientific">uncultured delta proteobacterium</name>
    <dbReference type="NCBI Taxonomy" id="34034"/>
    <lineage>
        <taxon>Bacteria</taxon>
        <taxon>Deltaproteobacteria</taxon>
        <taxon>environmental samples</taxon>
    </lineage>
</organism>
<dbReference type="EMBL" id="FLUQ01000001">
    <property type="protein sequence ID" value="SBW00716.1"/>
    <property type="molecule type" value="Genomic_DNA"/>
</dbReference>
<dbReference type="InterPro" id="IPR010982">
    <property type="entry name" value="Lambda_DNA-bd_dom_sf"/>
</dbReference>
<sequence>MDKDKQDRTPHPFGRAVAFYREQKGWKQYTLAKAAGRQASEVKRVEEARSSPKVETILWVATALGVHPCELFTKMLEFMVDDG</sequence>
<dbReference type="AlphaFoldDB" id="A0A212JMQ2"/>
<protein>
    <submittedName>
        <fullName evidence="2">Putative Helix-turn-helix domain-containing protein</fullName>
    </submittedName>
</protein>
<gene>
    <name evidence="2" type="ORF">KL86DPRO_11831</name>
</gene>
<accession>A0A212JMQ2</accession>
<dbReference type="Pfam" id="PF13560">
    <property type="entry name" value="HTH_31"/>
    <property type="match status" value="1"/>
</dbReference>
<dbReference type="CDD" id="cd00093">
    <property type="entry name" value="HTH_XRE"/>
    <property type="match status" value="1"/>
</dbReference>
<reference evidence="2" key="1">
    <citation type="submission" date="2016-04" db="EMBL/GenBank/DDBJ databases">
        <authorList>
            <person name="Evans L.H."/>
            <person name="Alamgir A."/>
            <person name="Owens N."/>
            <person name="Weber N.D."/>
            <person name="Virtaneva K."/>
            <person name="Barbian K."/>
            <person name="Babar A."/>
            <person name="Rosenke K."/>
        </authorList>
    </citation>
    <scope>NUCLEOTIDE SEQUENCE</scope>
    <source>
        <strain evidence="2">86</strain>
    </source>
</reference>
<dbReference type="SMART" id="SM00530">
    <property type="entry name" value="HTH_XRE"/>
    <property type="match status" value="1"/>
</dbReference>